<dbReference type="InterPro" id="IPR050271">
    <property type="entry name" value="UDP-glycosyltransferase"/>
</dbReference>
<dbReference type="CDD" id="cd03784">
    <property type="entry name" value="GT1_Gtf-like"/>
    <property type="match status" value="1"/>
</dbReference>
<comment type="similarity">
    <text evidence="1">Belongs to the UDP-glycosyltransferase family.</text>
</comment>
<dbReference type="PANTHER" id="PTHR48043:SF145">
    <property type="entry name" value="FI06409P-RELATED"/>
    <property type="match status" value="1"/>
</dbReference>
<name>E2AZ64_CAMFO</name>
<keyword evidence="5" id="KW-1185">Reference proteome</keyword>
<dbReference type="Proteomes" id="UP000000311">
    <property type="component" value="Unassembled WGS sequence"/>
</dbReference>
<protein>
    <submittedName>
        <fullName evidence="4">Ecdysteroid UDP-glucosyltransferase</fullName>
    </submittedName>
</protein>
<feature type="non-terminal residue" evidence="4">
    <location>
        <position position="1"/>
    </location>
</feature>
<evidence type="ECO:0000313" key="4">
    <source>
        <dbReference type="EMBL" id="EFN61275.1"/>
    </source>
</evidence>
<evidence type="ECO:0000256" key="1">
    <source>
        <dbReference type="ARBA" id="ARBA00009995"/>
    </source>
</evidence>
<dbReference type="FunFam" id="3.40.50.2000:FF:000050">
    <property type="entry name" value="UDP-glucuronosyltransferase"/>
    <property type="match status" value="1"/>
</dbReference>
<feature type="non-terminal residue" evidence="4">
    <location>
        <position position="127"/>
    </location>
</feature>
<dbReference type="AlphaFoldDB" id="E2AZ64"/>
<keyword evidence="2" id="KW-0328">Glycosyltransferase</keyword>
<reference evidence="4 5" key="1">
    <citation type="journal article" date="2010" name="Science">
        <title>Genomic comparison of the ants Camponotus floridanus and Harpegnathos saltator.</title>
        <authorList>
            <person name="Bonasio R."/>
            <person name="Zhang G."/>
            <person name="Ye C."/>
            <person name="Mutti N.S."/>
            <person name="Fang X."/>
            <person name="Qin N."/>
            <person name="Donahue G."/>
            <person name="Yang P."/>
            <person name="Li Q."/>
            <person name="Li C."/>
            <person name="Zhang P."/>
            <person name="Huang Z."/>
            <person name="Berger S.L."/>
            <person name="Reinberg D."/>
            <person name="Wang J."/>
            <person name="Liebig J."/>
        </authorList>
    </citation>
    <scope>NUCLEOTIDE SEQUENCE [LARGE SCALE GENOMIC DNA]</scope>
    <source>
        <strain evidence="5">C129</strain>
    </source>
</reference>
<keyword evidence="3 4" id="KW-0808">Transferase</keyword>
<dbReference type="InParanoid" id="E2AZ64"/>
<organism evidence="5">
    <name type="scientific">Camponotus floridanus</name>
    <name type="common">Florida carpenter ant</name>
    <dbReference type="NCBI Taxonomy" id="104421"/>
    <lineage>
        <taxon>Eukaryota</taxon>
        <taxon>Metazoa</taxon>
        <taxon>Ecdysozoa</taxon>
        <taxon>Arthropoda</taxon>
        <taxon>Hexapoda</taxon>
        <taxon>Insecta</taxon>
        <taxon>Pterygota</taxon>
        <taxon>Neoptera</taxon>
        <taxon>Endopterygota</taxon>
        <taxon>Hymenoptera</taxon>
        <taxon>Apocrita</taxon>
        <taxon>Aculeata</taxon>
        <taxon>Formicoidea</taxon>
        <taxon>Formicidae</taxon>
        <taxon>Formicinae</taxon>
        <taxon>Camponotus</taxon>
    </lineage>
</organism>
<dbReference type="InterPro" id="IPR002213">
    <property type="entry name" value="UDP_glucos_trans"/>
</dbReference>
<accession>E2AZ64</accession>
<dbReference type="Pfam" id="PF00201">
    <property type="entry name" value="UDPGT"/>
    <property type="match status" value="1"/>
</dbReference>
<dbReference type="STRING" id="104421.E2AZ64"/>
<dbReference type="OrthoDB" id="5835829at2759"/>
<dbReference type="GO" id="GO:0008194">
    <property type="term" value="F:UDP-glycosyltransferase activity"/>
    <property type="evidence" value="ECO:0007669"/>
    <property type="project" value="InterPro"/>
</dbReference>
<evidence type="ECO:0000313" key="5">
    <source>
        <dbReference type="Proteomes" id="UP000000311"/>
    </source>
</evidence>
<dbReference type="EMBL" id="GL444095">
    <property type="protein sequence ID" value="EFN61275.1"/>
    <property type="molecule type" value="Genomic_DNA"/>
</dbReference>
<proteinExistence type="inferred from homology"/>
<dbReference type="SUPFAM" id="SSF53756">
    <property type="entry name" value="UDP-Glycosyltransferase/glycogen phosphorylase"/>
    <property type="match status" value="1"/>
</dbReference>
<dbReference type="Gene3D" id="3.40.50.2000">
    <property type="entry name" value="Glycogen Phosphorylase B"/>
    <property type="match status" value="1"/>
</dbReference>
<dbReference type="OMA" id="WKLESEY"/>
<evidence type="ECO:0000256" key="3">
    <source>
        <dbReference type="ARBA" id="ARBA00022679"/>
    </source>
</evidence>
<evidence type="ECO:0000256" key="2">
    <source>
        <dbReference type="ARBA" id="ARBA00022676"/>
    </source>
</evidence>
<sequence length="127" mass="14344">NLNKFLVDAPNGFIYMSLGTNAHMSHFSKHVLKAFCDIFASLSTKVVWKLDEELTNKSDNIYTAKWLPQQSLLAHPKIRLFIYQGGLQSTEEAVYNAVPLIGLPFLADQYTNVNKMVSLGVAKYLNY</sequence>
<dbReference type="PANTHER" id="PTHR48043">
    <property type="entry name" value="EG:EG0003.4 PROTEIN-RELATED"/>
    <property type="match status" value="1"/>
</dbReference>
<gene>
    <name evidence="4" type="ORF">EAG_00386</name>
</gene>